<feature type="compositionally biased region" description="Basic and acidic residues" evidence="1">
    <location>
        <begin position="140"/>
        <end position="149"/>
    </location>
</feature>
<dbReference type="GeneID" id="102812522"/>
<dbReference type="PANTHER" id="PTHR15732:SF4">
    <property type="entry name" value="PROTEIN MOONRAKER"/>
    <property type="match status" value="1"/>
</dbReference>
<feature type="region of interest" description="Disordered" evidence="1">
    <location>
        <begin position="965"/>
        <end position="990"/>
    </location>
</feature>
<dbReference type="InterPro" id="IPR031447">
    <property type="entry name" value="MNR"/>
</dbReference>
<name>A0A9B0TDM3_CHRAS</name>
<accession>A0A9B0TDM3</accession>
<evidence type="ECO:0000313" key="3">
    <source>
        <dbReference type="RefSeq" id="XP_006863541.1"/>
    </source>
</evidence>
<reference evidence="3" key="1">
    <citation type="submission" date="2025-08" db="UniProtKB">
        <authorList>
            <consortium name="RefSeq"/>
        </authorList>
    </citation>
    <scope>IDENTIFICATION</scope>
    <source>
        <tissue evidence="3">Spleen</tissue>
    </source>
</reference>
<dbReference type="RefSeq" id="XP_006863541.1">
    <property type="nucleotide sequence ID" value="XM_006863479.1"/>
</dbReference>
<dbReference type="Pfam" id="PF15718">
    <property type="entry name" value="MNR"/>
    <property type="match status" value="1"/>
</dbReference>
<evidence type="ECO:0000313" key="2">
    <source>
        <dbReference type="Proteomes" id="UP000504623"/>
    </source>
</evidence>
<feature type="region of interest" description="Disordered" evidence="1">
    <location>
        <begin position="697"/>
        <end position="725"/>
    </location>
</feature>
<feature type="region of interest" description="Disordered" evidence="1">
    <location>
        <begin position="514"/>
        <end position="596"/>
    </location>
</feature>
<dbReference type="Proteomes" id="UP000504623">
    <property type="component" value="Unplaced"/>
</dbReference>
<feature type="compositionally biased region" description="Polar residues" evidence="1">
    <location>
        <begin position="528"/>
        <end position="543"/>
    </location>
</feature>
<sequence length="990" mass="112011">MGPGRPVPTCVHLAADAQLDGRCDPRKLQTQNQLQFNRNVPTHPSNLAIRYSCPHAIRIEKLKHTYNESYHLKDSDFRDGPDISSSVSFSVISEEKLSYAVHLAKRDVKRRQFEEHLIDHLRSQPQISPKCVHAKAKLSEHRVERKGPRNQEVFPCSHQPSKLEISSSGAKVYLYASHPGQSELTVPDLPPTRDLGLHSHPRISEHKSLLEVQRLQKELSSCIHKIEEVTKKDRIEEALDPDEERRVQTKRQEQAIRSARMLYVLQQQVKEIQEELDKLSPHKIKHTKKSWAVSRLAAAHRGAIRALQMFVTQFTDRGEHPVPARGRELGSLIRQLSLCSAKLDSDPSVPDVVIDILQQIEDLESLLERKLSPKKVKKCFSETRSKFPVGSQRILERWPNVSSRTERRLFGVKEMVPQETRRPAIVKKLLADQRQPDAELPVKERLKDESDVLAVDILQEETPPILDQNANFKDETALEKTRAVKKKPVIATAPLSKKDALAPAKLQQGLLRAEKRRATQPHVKSRLHQTTVSSRLKMNQQPVKDQKAPWIPPNPTSPPASPKCAAWTKVKHSPKDATKDQSLQQEEAPGESHLHGAVEHEAIRLAWLDVETSKRLTELEELKNKEMDKIQKWRLDWLDAETSRRTKELNELKTEEMDRLQQLSVSATQLADKVEQAVLGRLKPLLLKAQKVNSSLDPSAHLEDHPSVSTVPAQPAKETSAVDSESNNVRVLDEILDDSADKLWAVTHSKILEDSKDTPTLETMMLRMEEMETYQETVRQRYIKFVYDDPQVWMQEGTKDQKASAVSERPLPPHPFRITKAAARKDPDLSIVFEKPWNGNSLDESLGTEERLKKREAPLPEGAEPCEGRARLFIPPAMLHSIGDYCSRFEHYLRMVSHEAVGSFNPWVIAESFSEELVDEALESVAAELQDMCEDYAEAVFTSEFLEAGNLSPQLPIQAQKVLPTEKEGNASGGSSHCISSRHGNSAGSL</sequence>
<dbReference type="GO" id="GO:0034451">
    <property type="term" value="C:centriolar satellite"/>
    <property type="evidence" value="ECO:0007669"/>
    <property type="project" value="TreeGrafter"/>
</dbReference>
<dbReference type="OrthoDB" id="10072648at2759"/>
<feature type="region of interest" description="Disordered" evidence="1">
    <location>
        <begin position="140"/>
        <end position="160"/>
    </location>
</feature>
<dbReference type="GO" id="GO:0007099">
    <property type="term" value="P:centriole replication"/>
    <property type="evidence" value="ECO:0007669"/>
    <property type="project" value="InterPro"/>
</dbReference>
<protein>
    <submittedName>
        <fullName evidence="3">Uncharacterized protein KIAA0753 homolog</fullName>
    </submittedName>
</protein>
<keyword evidence="2" id="KW-1185">Reference proteome</keyword>
<dbReference type="AlphaFoldDB" id="A0A9B0TDM3"/>
<evidence type="ECO:0000256" key="1">
    <source>
        <dbReference type="SAM" id="MobiDB-lite"/>
    </source>
</evidence>
<proteinExistence type="predicted"/>
<feature type="compositionally biased region" description="Pro residues" evidence="1">
    <location>
        <begin position="550"/>
        <end position="561"/>
    </location>
</feature>
<dbReference type="GO" id="GO:0071539">
    <property type="term" value="P:protein localization to centrosome"/>
    <property type="evidence" value="ECO:0007669"/>
    <property type="project" value="TreeGrafter"/>
</dbReference>
<feature type="compositionally biased region" description="Polar residues" evidence="1">
    <location>
        <begin position="973"/>
        <end position="990"/>
    </location>
</feature>
<organism evidence="2 3">
    <name type="scientific">Chrysochloris asiatica</name>
    <name type="common">Cape golden mole</name>
    <dbReference type="NCBI Taxonomy" id="185453"/>
    <lineage>
        <taxon>Eukaryota</taxon>
        <taxon>Metazoa</taxon>
        <taxon>Chordata</taxon>
        <taxon>Craniata</taxon>
        <taxon>Vertebrata</taxon>
        <taxon>Euteleostomi</taxon>
        <taxon>Mammalia</taxon>
        <taxon>Eutheria</taxon>
        <taxon>Afrotheria</taxon>
        <taxon>Chrysochloridae</taxon>
        <taxon>Chrysochlorinae</taxon>
        <taxon>Chrysochloris</taxon>
    </lineage>
</organism>
<feature type="compositionally biased region" description="Basic residues" evidence="1">
    <location>
        <begin position="518"/>
        <end position="527"/>
    </location>
</feature>
<dbReference type="CTD" id="9851"/>
<gene>
    <name evidence="3" type="primary">KIAA0753</name>
</gene>
<dbReference type="PANTHER" id="PTHR15732">
    <property type="entry name" value="PROTEIN MOONRAKER"/>
    <property type="match status" value="1"/>
</dbReference>